<dbReference type="PATRIC" id="fig|188932.3.peg.4937"/>
<organism evidence="1 2">
    <name type="scientific">Pedobacter cryoconitis</name>
    <dbReference type="NCBI Taxonomy" id="188932"/>
    <lineage>
        <taxon>Bacteria</taxon>
        <taxon>Pseudomonadati</taxon>
        <taxon>Bacteroidota</taxon>
        <taxon>Sphingobacteriia</taxon>
        <taxon>Sphingobacteriales</taxon>
        <taxon>Sphingobacteriaceae</taxon>
        <taxon>Pedobacter</taxon>
    </lineage>
</organism>
<gene>
    <name evidence="1" type="ORF">AY601_4761</name>
</gene>
<evidence type="ECO:0000313" key="1">
    <source>
        <dbReference type="EMBL" id="AMQ01589.1"/>
    </source>
</evidence>
<sequence>MKVKIVTIFQLILIQLVLIFQLSSCQRMQTEEYKWIPTVGAPQEYPIRIIEGQFISNHGYSPNLPRSAFVNMGWGDNGGVMDVGPEKRPAPDSLALTWLSFAENKFYRGRFALPQQEIANLLKEGYIDHITNKREDYNYLTLGLTPGGGIVLWLSGGPKQIAVAKFQAKEVKLTAHDLGKDYAFMFEPGFVQETYERNAPAEVRERVVKGEIQPAQFDVWQKRYNWNFTVNSKTVKFHELKPLYFNQESEEIFGDSLLNNPVAERALPREVIVAWIDKKGQKMLTTLDFDENELRTAFARIPEMGKAELHLEVNPDEYTIAVTFKTGTQETKITKQKAKTELESD</sequence>
<dbReference type="InterPro" id="IPR021326">
    <property type="entry name" value="DUF2931"/>
</dbReference>
<dbReference type="AlphaFoldDB" id="A0A127VL25"/>
<dbReference type="KEGG" id="pcm:AY601_4761"/>
<protein>
    <recommendedName>
        <fullName evidence="3">DUF2931 family protein</fullName>
    </recommendedName>
</protein>
<accession>A0A127VL25</accession>
<dbReference type="RefSeq" id="WP_068405996.1">
    <property type="nucleotide sequence ID" value="NZ_CP014504.1"/>
</dbReference>
<evidence type="ECO:0000313" key="2">
    <source>
        <dbReference type="Proteomes" id="UP000071561"/>
    </source>
</evidence>
<dbReference type="EMBL" id="CP014504">
    <property type="protein sequence ID" value="AMQ01589.1"/>
    <property type="molecule type" value="Genomic_DNA"/>
</dbReference>
<dbReference type="Pfam" id="PF11153">
    <property type="entry name" value="DUF2931"/>
    <property type="match status" value="1"/>
</dbReference>
<name>A0A127VL25_9SPHI</name>
<dbReference type="Proteomes" id="UP000071561">
    <property type="component" value="Chromosome"/>
</dbReference>
<proteinExistence type="predicted"/>
<keyword evidence="2" id="KW-1185">Reference proteome</keyword>
<reference evidence="1 2" key="1">
    <citation type="submission" date="2016-03" db="EMBL/GenBank/DDBJ databases">
        <title>Complete genome sequence of Pedobacter cryoconitis PAMC 27485.</title>
        <authorList>
            <person name="Lee J."/>
            <person name="Kim O.-S."/>
        </authorList>
    </citation>
    <scope>NUCLEOTIDE SEQUENCE [LARGE SCALE GENOMIC DNA]</scope>
    <source>
        <strain evidence="1 2">PAMC 27485</strain>
    </source>
</reference>
<evidence type="ECO:0008006" key="3">
    <source>
        <dbReference type="Google" id="ProtNLM"/>
    </source>
</evidence>